<evidence type="ECO:0000256" key="3">
    <source>
        <dbReference type="ARBA" id="ARBA00023157"/>
    </source>
</evidence>
<dbReference type="GO" id="GO:0005886">
    <property type="term" value="C:plasma membrane"/>
    <property type="evidence" value="ECO:0007669"/>
    <property type="project" value="TreeGrafter"/>
</dbReference>
<evidence type="ECO:0000256" key="5">
    <source>
        <dbReference type="SAM" id="MobiDB-lite"/>
    </source>
</evidence>
<dbReference type="InterPro" id="IPR003599">
    <property type="entry name" value="Ig_sub"/>
</dbReference>
<feature type="domain" description="Ig-like" evidence="7">
    <location>
        <begin position="87"/>
        <end position="179"/>
    </location>
</feature>
<dbReference type="PANTHER" id="PTHR45080:SF8">
    <property type="entry name" value="IG-LIKE DOMAIN-CONTAINING PROTEIN"/>
    <property type="match status" value="1"/>
</dbReference>
<dbReference type="InterPro" id="IPR007110">
    <property type="entry name" value="Ig-like_dom"/>
</dbReference>
<dbReference type="Pfam" id="PF13927">
    <property type="entry name" value="Ig_3"/>
    <property type="match status" value="1"/>
</dbReference>
<feature type="domain" description="Ig-like" evidence="7">
    <location>
        <begin position="191"/>
        <end position="280"/>
    </location>
</feature>
<sequence length="303" mass="33277">MNDQLSRHLRNNARRKPHVVVLLILIICDATSATLDEGKTDDSESDDYEDYQPPGGGGIPLVRNDEFVKNQLYAESYQSYIQALAYPARLVVRPDSSTVIEESKISFFCRADGNPLPNVVWRINGKPISDPSRISIKSLSTGLSTLRFDRVTREDNATVISCSADNGVANPVVAEAVLTVLSKDNVPVGFPRIDLHPALKSVEQGKTAYVSCRVKGEPRAKVLWLRDLIPLDVRADGRYSVSTIGNPGALMIQHAKEEDQGKYECIARNSHGVAHSKSANLYVKGQFPARNGPTRPDSSFAFV</sequence>
<evidence type="ECO:0000256" key="1">
    <source>
        <dbReference type="ARBA" id="ARBA00022729"/>
    </source>
</evidence>
<dbReference type="PROSITE" id="PS50835">
    <property type="entry name" value="IG_LIKE"/>
    <property type="match status" value="2"/>
</dbReference>
<keyword evidence="2" id="KW-0677">Repeat</keyword>
<dbReference type="Pfam" id="PF07679">
    <property type="entry name" value="I-set"/>
    <property type="match status" value="1"/>
</dbReference>
<evidence type="ECO:0000313" key="8">
    <source>
        <dbReference type="EMBL" id="CAB3404171.1"/>
    </source>
</evidence>
<keyword evidence="1 6" id="KW-0732">Signal</keyword>
<keyword evidence="9" id="KW-1185">Reference proteome</keyword>
<organism evidence="8 9">
    <name type="scientific">Caenorhabditis bovis</name>
    <dbReference type="NCBI Taxonomy" id="2654633"/>
    <lineage>
        <taxon>Eukaryota</taxon>
        <taxon>Metazoa</taxon>
        <taxon>Ecdysozoa</taxon>
        <taxon>Nematoda</taxon>
        <taxon>Chromadorea</taxon>
        <taxon>Rhabditida</taxon>
        <taxon>Rhabditina</taxon>
        <taxon>Rhabditomorpha</taxon>
        <taxon>Rhabditoidea</taxon>
        <taxon>Rhabditidae</taxon>
        <taxon>Peloderinae</taxon>
        <taxon>Caenorhabditis</taxon>
    </lineage>
</organism>
<keyword evidence="4" id="KW-0393">Immunoglobulin domain</keyword>
<dbReference type="PANTHER" id="PTHR45080">
    <property type="entry name" value="CONTACTIN 5"/>
    <property type="match status" value="1"/>
</dbReference>
<dbReference type="Proteomes" id="UP000494206">
    <property type="component" value="Unassembled WGS sequence"/>
</dbReference>
<gene>
    <name evidence="8" type="ORF">CBOVIS_LOCUS6550</name>
</gene>
<proteinExistence type="predicted"/>
<accession>A0A8S1ETY0</accession>
<dbReference type="FunFam" id="2.60.40.10:FF:000032">
    <property type="entry name" value="palladin isoform X1"/>
    <property type="match status" value="1"/>
</dbReference>
<name>A0A8S1ETY0_9PELO</name>
<dbReference type="InterPro" id="IPR003598">
    <property type="entry name" value="Ig_sub2"/>
</dbReference>
<reference evidence="8 9" key="1">
    <citation type="submission" date="2020-04" db="EMBL/GenBank/DDBJ databases">
        <authorList>
            <person name="Laetsch R D."/>
            <person name="Stevens L."/>
            <person name="Kumar S."/>
            <person name="Blaxter L. M."/>
        </authorList>
    </citation>
    <scope>NUCLEOTIDE SEQUENCE [LARGE SCALE GENOMIC DNA]</scope>
</reference>
<evidence type="ECO:0000256" key="2">
    <source>
        <dbReference type="ARBA" id="ARBA00022737"/>
    </source>
</evidence>
<dbReference type="OrthoDB" id="10253954at2759"/>
<comment type="caution">
    <text evidence="8">The sequence shown here is derived from an EMBL/GenBank/DDBJ whole genome shotgun (WGS) entry which is preliminary data.</text>
</comment>
<evidence type="ECO:0000256" key="6">
    <source>
        <dbReference type="SAM" id="SignalP"/>
    </source>
</evidence>
<dbReference type="EMBL" id="CADEPM010000004">
    <property type="protein sequence ID" value="CAB3404171.1"/>
    <property type="molecule type" value="Genomic_DNA"/>
</dbReference>
<dbReference type="SUPFAM" id="SSF48726">
    <property type="entry name" value="Immunoglobulin"/>
    <property type="match status" value="2"/>
</dbReference>
<dbReference type="InterPro" id="IPR013098">
    <property type="entry name" value="Ig_I-set"/>
</dbReference>
<evidence type="ECO:0000313" key="9">
    <source>
        <dbReference type="Proteomes" id="UP000494206"/>
    </source>
</evidence>
<dbReference type="InterPro" id="IPR013783">
    <property type="entry name" value="Ig-like_fold"/>
</dbReference>
<feature type="signal peptide" evidence="6">
    <location>
        <begin position="1"/>
        <end position="33"/>
    </location>
</feature>
<dbReference type="Gene3D" id="2.60.40.10">
    <property type="entry name" value="Immunoglobulins"/>
    <property type="match status" value="2"/>
</dbReference>
<dbReference type="InterPro" id="IPR036179">
    <property type="entry name" value="Ig-like_dom_sf"/>
</dbReference>
<feature type="region of interest" description="Disordered" evidence="5">
    <location>
        <begin position="36"/>
        <end position="59"/>
    </location>
</feature>
<evidence type="ECO:0000259" key="7">
    <source>
        <dbReference type="PROSITE" id="PS50835"/>
    </source>
</evidence>
<dbReference type="GO" id="GO:0007156">
    <property type="term" value="P:homophilic cell adhesion via plasma membrane adhesion molecules"/>
    <property type="evidence" value="ECO:0007669"/>
    <property type="project" value="TreeGrafter"/>
</dbReference>
<protein>
    <recommendedName>
        <fullName evidence="7">Ig-like domain-containing protein</fullName>
    </recommendedName>
</protein>
<dbReference type="SMART" id="SM00408">
    <property type="entry name" value="IGc2"/>
    <property type="match status" value="2"/>
</dbReference>
<feature type="chain" id="PRO_5035895184" description="Ig-like domain-containing protein" evidence="6">
    <location>
        <begin position="34"/>
        <end position="303"/>
    </location>
</feature>
<dbReference type="InterPro" id="IPR050958">
    <property type="entry name" value="Cell_Adh-Cytoskel_Orgn"/>
</dbReference>
<keyword evidence="3" id="KW-1015">Disulfide bond</keyword>
<dbReference type="SMART" id="SM00409">
    <property type="entry name" value="IG"/>
    <property type="match status" value="2"/>
</dbReference>
<dbReference type="AlphaFoldDB" id="A0A8S1ETY0"/>
<evidence type="ECO:0000256" key="4">
    <source>
        <dbReference type="ARBA" id="ARBA00023319"/>
    </source>
</evidence>